<dbReference type="InterPro" id="IPR002035">
    <property type="entry name" value="VWF_A"/>
</dbReference>
<sequence length="233" mass="25287">MRVLQLLVLSTLFLWPLRTAACDLALVLAVDVSGSVDADEYRVQMDGLAAGLRDGVVSEALVKARAHVLLVQWSGASRQEVTLPWAPVRRFADVEALARQIEQAPRPWRNYSTAVGEALLLALDQFAAVPDCRRRVIDISGDGFSNEGVEPRAAHGALAALGVTVNAIAIEQSEPDLTAYFYENVIRGDGAFVVTAASFDDYPARIRKKLVREVARQTAALPPEADGRVQPLQ</sequence>
<evidence type="ECO:0000313" key="4">
    <source>
        <dbReference type="Proteomes" id="UP000018780"/>
    </source>
</evidence>
<dbReference type="InterPro" id="IPR036465">
    <property type="entry name" value="vWFA_dom_sf"/>
</dbReference>
<dbReference type="HOGENOM" id="CLU_064451_1_1_5"/>
<reference evidence="3 4" key="1">
    <citation type="submission" date="2013-09" db="EMBL/GenBank/DDBJ databases">
        <authorList>
            <consortium name="DOE Joint Genome Institute"/>
            <person name="Klenk H.-P."/>
            <person name="Huntemann M."/>
            <person name="Han J."/>
            <person name="Chen A."/>
            <person name="Kyrpides N."/>
            <person name="Mavromatis K."/>
            <person name="Markowitz V."/>
            <person name="Palaniappan K."/>
            <person name="Ivanova N."/>
            <person name="Schaumberg A."/>
            <person name="Pati A."/>
            <person name="Liolios K."/>
            <person name="Nordberg H.P."/>
            <person name="Cantor M.N."/>
            <person name="Hua S.X."/>
            <person name="Woyke T."/>
        </authorList>
    </citation>
    <scope>NUCLEOTIDE SEQUENCE [LARGE SCALE GENOMIC DNA]</scope>
    <source>
        <strain evidence="3 4">DSM 14336</strain>
    </source>
</reference>
<dbReference type="STRING" id="999552.METH_03335"/>
<feature type="signal peptide" evidence="1">
    <location>
        <begin position="1"/>
        <end position="21"/>
    </location>
</feature>
<keyword evidence="4" id="KW-1185">Reference proteome</keyword>
<proteinExistence type="predicted"/>
<dbReference type="SUPFAM" id="SSF53300">
    <property type="entry name" value="vWA-like"/>
    <property type="match status" value="1"/>
</dbReference>
<organism evidence="3 4">
    <name type="scientific">Leisingera methylohalidivorans DSM 14336</name>
    <dbReference type="NCBI Taxonomy" id="999552"/>
    <lineage>
        <taxon>Bacteria</taxon>
        <taxon>Pseudomonadati</taxon>
        <taxon>Pseudomonadota</taxon>
        <taxon>Alphaproteobacteria</taxon>
        <taxon>Rhodobacterales</taxon>
        <taxon>Roseobacteraceae</taxon>
        <taxon>Leisingera</taxon>
    </lineage>
</organism>
<dbReference type="CDD" id="cd00198">
    <property type="entry name" value="vWFA"/>
    <property type="match status" value="1"/>
</dbReference>
<dbReference type="PROSITE" id="PS50234">
    <property type="entry name" value="VWFA"/>
    <property type="match status" value="1"/>
</dbReference>
<dbReference type="RefSeq" id="WP_024088978.1">
    <property type="nucleotide sequence ID" value="NC_023135.1"/>
</dbReference>
<dbReference type="Proteomes" id="UP000018780">
    <property type="component" value="Chromosome"/>
</dbReference>
<dbReference type="EMBL" id="CP006773">
    <property type="protein sequence ID" value="AHC99882.1"/>
    <property type="molecule type" value="Genomic_DNA"/>
</dbReference>
<evidence type="ECO:0000313" key="3">
    <source>
        <dbReference type="EMBL" id="AHC99882.1"/>
    </source>
</evidence>
<dbReference type="InterPro" id="IPR010607">
    <property type="entry name" value="DUF1194"/>
</dbReference>
<accession>V9VPF4</accession>
<evidence type="ECO:0000259" key="2">
    <source>
        <dbReference type="PROSITE" id="PS50234"/>
    </source>
</evidence>
<feature type="chain" id="PRO_5004782604" evidence="1">
    <location>
        <begin position="22"/>
        <end position="233"/>
    </location>
</feature>
<dbReference type="Pfam" id="PF06707">
    <property type="entry name" value="DUF1194"/>
    <property type="match status" value="1"/>
</dbReference>
<protein>
    <submittedName>
        <fullName evidence="3">von Willebrand factor A</fullName>
    </submittedName>
</protein>
<dbReference type="PATRIC" id="fig|999552.6.peg.664"/>
<gene>
    <name evidence="3" type="ORF">METH_03335</name>
</gene>
<keyword evidence="1" id="KW-0732">Signal</keyword>
<dbReference type="AlphaFoldDB" id="V9VPF4"/>
<dbReference type="Gene3D" id="3.40.50.410">
    <property type="entry name" value="von Willebrand factor, type A domain"/>
    <property type="match status" value="1"/>
</dbReference>
<name>V9VPF4_9RHOB</name>
<feature type="domain" description="VWFA" evidence="2">
    <location>
        <begin position="25"/>
        <end position="214"/>
    </location>
</feature>
<dbReference type="OrthoDB" id="9792179at2"/>
<dbReference type="KEGG" id="lmd:METH_03335"/>
<evidence type="ECO:0000256" key="1">
    <source>
        <dbReference type="SAM" id="SignalP"/>
    </source>
</evidence>